<accession>A0A024HKX6</accession>
<dbReference type="RefSeq" id="WP_043253526.1">
    <property type="nucleotide sequence ID" value="NZ_HG322950.1"/>
</dbReference>
<dbReference type="PATRIC" id="fig|1301098.3.peg.3840"/>
<organism evidence="1 2">
    <name type="scientific">Pseudomonas knackmussii (strain DSM 6978 / CCUG 54928 / LMG 23759 / B13)</name>
    <dbReference type="NCBI Taxonomy" id="1301098"/>
    <lineage>
        <taxon>Bacteria</taxon>
        <taxon>Pseudomonadati</taxon>
        <taxon>Pseudomonadota</taxon>
        <taxon>Gammaproteobacteria</taxon>
        <taxon>Pseudomonadales</taxon>
        <taxon>Pseudomonadaceae</taxon>
        <taxon>Pseudomonas</taxon>
    </lineage>
</organism>
<reference evidence="1 2" key="1">
    <citation type="submission" date="2013-03" db="EMBL/GenBank/DDBJ databases">
        <authorList>
            <person name="Linke B."/>
        </authorList>
    </citation>
    <scope>NUCLEOTIDE SEQUENCE [LARGE SCALE GENOMIC DNA]</scope>
    <source>
        <strain evidence="1 2">B13</strain>
    </source>
</reference>
<reference evidence="1 2" key="2">
    <citation type="submission" date="2014-05" db="EMBL/GenBank/DDBJ databases">
        <title>Genome sequence of the 3-chlorobenzoate degrading bacterium Pseudomonas knackmussii B13 shows multiple evidence for horizontal gene transfer.</title>
        <authorList>
            <person name="Miyazaki R."/>
            <person name="Bertelli C."/>
            <person name="Falquet L."/>
            <person name="Robinson-Rechavi M."/>
            <person name="Gharib W."/>
            <person name="Roy S."/>
            <person name="Van der Meer J.R."/>
        </authorList>
    </citation>
    <scope>NUCLEOTIDE SEQUENCE [LARGE SCALE GENOMIC DNA]</scope>
    <source>
        <strain evidence="1 2">B13</strain>
    </source>
</reference>
<dbReference type="OrthoDB" id="7041762at2"/>
<dbReference type="PROSITE" id="PS51257">
    <property type="entry name" value="PROKAR_LIPOPROTEIN"/>
    <property type="match status" value="1"/>
</dbReference>
<keyword evidence="2" id="KW-1185">Reference proteome</keyword>
<evidence type="ECO:0000313" key="2">
    <source>
        <dbReference type="Proteomes" id="UP000025241"/>
    </source>
</evidence>
<dbReference type="Proteomes" id="UP000025241">
    <property type="component" value="Chromosome I"/>
</dbReference>
<name>A0A024HKX6_PSEKB</name>
<evidence type="ECO:0000313" key="1">
    <source>
        <dbReference type="EMBL" id="CDF85167.1"/>
    </source>
</evidence>
<gene>
    <name evidence="1" type="ORF">PKB_3830</name>
</gene>
<evidence type="ECO:0008006" key="3">
    <source>
        <dbReference type="Google" id="ProtNLM"/>
    </source>
</evidence>
<dbReference type="KEGG" id="pkc:PKB_3830"/>
<proteinExistence type="predicted"/>
<dbReference type="HOGENOM" id="CLU_2702001_0_0_6"/>
<protein>
    <recommendedName>
        <fullName evidence="3">Secreted protein</fullName>
    </recommendedName>
</protein>
<dbReference type="EMBL" id="HG322950">
    <property type="protein sequence ID" value="CDF85167.1"/>
    <property type="molecule type" value="Genomic_DNA"/>
</dbReference>
<sequence length="73" mass="7983">MRKSVYSLLLAVPVLLMGCAERPASSEPQHVYSEAEVKAFALKALSASDMNSDLYARYRRALTEQHHSDGAGS</sequence>
<dbReference type="AlphaFoldDB" id="A0A024HKX6"/>